<keyword evidence="4" id="KW-0675">Receptor</keyword>
<dbReference type="InterPro" id="IPR003961">
    <property type="entry name" value="FN3_dom"/>
</dbReference>
<dbReference type="PANTHER" id="PTHR20859:SF51">
    <property type="entry name" value="INTERLEUKIN-22 RECEPTOR SUBUNIT ALPHA-2"/>
    <property type="match status" value="1"/>
</dbReference>
<evidence type="ECO:0000256" key="4">
    <source>
        <dbReference type="ARBA" id="ARBA00023170"/>
    </source>
</evidence>
<dbReference type="STRING" id="38772.ENSGAGP00000032258"/>
<dbReference type="Proteomes" id="UP000291020">
    <property type="component" value="Unassembled WGS sequence"/>
</dbReference>
<evidence type="ECO:0000256" key="3">
    <source>
        <dbReference type="ARBA" id="ARBA00023157"/>
    </source>
</evidence>
<proteinExistence type="inferred from homology"/>
<dbReference type="InterPro" id="IPR036116">
    <property type="entry name" value="FN3_sf"/>
</dbReference>
<accession>A0A452IW55</accession>
<evidence type="ECO:0000313" key="7">
    <source>
        <dbReference type="Ensembl" id="ENSGAGP00000032258.1"/>
    </source>
</evidence>
<evidence type="ECO:0000256" key="2">
    <source>
        <dbReference type="ARBA" id="ARBA00022729"/>
    </source>
</evidence>
<evidence type="ECO:0000259" key="5">
    <source>
        <dbReference type="Pfam" id="PF01108"/>
    </source>
</evidence>
<comment type="similarity">
    <text evidence="1">Belongs to the type II cytokine receptor family.</text>
</comment>
<feature type="domain" description="Interferon/interleukin receptor" evidence="6">
    <location>
        <begin position="138"/>
        <end position="242"/>
    </location>
</feature>
<organism evidence="7 8">
    <name type="scientific">Gopherus agassizii</name>
    <name type="common">Agassiz's desert tortoise</name>
    <dbReference type="NCBI Taxonomy" id="38772"/>
    <lineage>
        <taxon>Eukaryota</taxon>
        <taxon>Metazoa</taxon>
        <taxon>Chordata</taxon>
        <taxon>Craniata</taxon>
        <taxon>Vertebrata</taxon>
        <taxon>Euteleostomi</taxon>
        <taxon>Archelosauria</taxon>
        <taxon>Testudinata</taxon>
        <taxon>Testudines</taxon>
        <taxon>Cryptodira</taxon>
        <taxon>Durocryptodira</taxon>
        <taxon>Testudinoidea</taxon>
        <taxon>Testudinidae</taxon>
        <taxon>Gopherus</taxon>
    </lineage>
</organism>
<dbReference type="GO" id="GO:0005886">
    <property type="term" value="C:plasma membrane"/>
    <property type="evidence" value="ECO:0007669"/>
    <property type="project" value="TreeGrafter"/>
</dbReference>
<feature type="domain" description="Fibronectin type-III" evidence="5">
    <location>
        <begin position="11"/>
        <end position="126"/>
    </location>
</feature>
<name>A0A452IW55_9SAUR</name>
<dbReference type="Ensembl" id="ENSGAGT00000036573.1">
    <property type="protein sequence ID" value="ENSGAGP00000032258.1"/>
    <property type="gene ID" value="ENSGAGG00000023093.1"/>
</dbReference>
<reference evidence="7" key="2">
    <citation type="submission" date="2025-08" db="UniProtKB">
        <authorList>
            <consortium name="Ensembl"/>
        </authorList>
    </citation>
    <scope>IDENTIFICATION</scope>
</reference>
<evidence type="ECO:0000259" key="6">
    <source>
        <dbReference type="Pfam" id="PF09294"/>
    </source>
</evidence>
<dbReference type="Pfam" id="PF01108">
    <property type="entry name" value="Tissue_fac"/>
    <property type="match status" value="1"/>
</dbReference>
<dbReference type="PANTHER" id="PTHR20859">
    <property type="entry name" value="INTERFERON/INTERLEUKIN RECEPTOR"/>
    <property type="match status" value="1"/>
</dbReference>
<keyword evidence="3" id="KW-1015">Disulfide bond</keyword>
<evidence type="ECO:0000256" key="1">
    <source>
        <dbReference type="ARBA" id="ARBA00005399"/>
    </source>
</evidence>
<dbReference type="SUPFAM" id="SSF49265">
    <property type="entry name" value="Fibronectin type III"/>
    <property type="match status" value="2"/>
</dbReference>
<dbReference type="InterPro" id="IPR013783">
    <property type="entry name" value="Ig-like_fold"/>
</dbReference>
<reference evidence="8" key="1">
    <citation type="journal article" date="2017" name="PLoS ONE">
        <title>The Agassiz's desert tortoise genome provides a resource for the conservation of a threatened species.</title>
        <authorList>
            <person name="Tollis M."/>
            <person name="DeNardo D.F."/>
            <person name="Cornelius J.A."/>
            <person name="Dolby G.A."/>
            <person name="Edwards T."/>
            <person name="Henen B.T."/>
            <person name="Karl A.E."/>
            <person name="Murphy R.W."/>
            <person name="Kusumi K."/>
        </authorList>
    </citation>
    <scope>NUCLEOTIDE SEQUENCE [LARGE SCALE GENOMIC DNA]</scope>
</reference>
<dbReference type="Gene3D" id="2.60.40.10">
    <property type="entry name" value="Immunoglobulins"/>
    <property type="match status" value="2"/>
</dbReference>
<dbReference type="InterPro" id="IPR050650">
    <property type="entry name" value="Type-II_Cytokine-TF_Rcpt"/>
</dbReference>
<evidence type="ECO:0000313" key="8">
    <source>
        <dbReference type="Proteomes" id="UP000291020"/>
    </source>
</evidence>
<keyword evidence="8" id="KW-1185">Reference proteome</keyword>
<dbReference type="FunFam" id="2.60.40.10:FF:000348">
    <property type="entry name" value="Interleukin 20 receptor subunit alpha"/>
    <property type="match status" value="1"/>
</dbReference>
<dbReference type="InterPro" id="IPR015373">
    <property type="entry name" value="Interferon/interleukin_rcp_dom"/>
</dbReference>
<reference evidence="7" key="3">
    <citation type="submission" date="2025-09" db="UniProtKB">
        <authorList>
            <consortium name="Ensembl"/>
        </authorList>
    </citation>
    <scope>IDENTIFICATION</scope>
</reference>
<protein>
    <submittedName>
        <fullName evidence="7">Uncharacterized protein</fullName>
    </submittedName>
</protein>
<sequence>IDIKHCRYSYLLFAVSFSLVSGTRELQELIKPQKVEFHSLNFNNTLHWHLGRAAPGDIIYFVQYKKLLKSTPSLPLHRYGQSLWKNKEECWGIREDFCDLTHQTSDIREPYYGRVKSVSAGVHSDWNTSSRFTPWRETKIGPPSVNVTPRNKSIQLKLQAPNSPYTRRRGSKIPMTNYYDLLYRVFLINNMLNEKNKILAYEGTDKVVKIEDLKPEVSYCVVVTTYLPVLDRSSVYSSKKCTVPL</sequence>
<dbReference type="GO" id="GO:0004896">
    <property type="term" value="F:cytokine receptor activity"/>
    <property type="evidence" value="ECO:0007669"/>
    <property type="project" value="TreeGrafter"/>
</dbReference>
<dbReference type="AlphaFoldDB" id="A0A452IW55"/>
<dbReference type="Pfam" id="PF09294">
    <property type="entry name" value="Interfer-bind"/>
    <property type="match status" value="1"/>
</dbReference>
<keyword evidence="2" id="KW-0732">Signal</keyword>